<evidence type="ECO:0000313" key="8">
    <source>
        <dbReference type="EMBL" id="KAF2503366.1"/>
    </source>
</evidence>
<organism evidence="8 9">
    <name type="scientific">Lophium mytilinum</name>
    <dbReference type="NCBI Taxonomy" id="390894"/>
    <lineage>
        <taxon>Eukaryota</taxon>
        <taxon>Fungi</taxon>
        <taxon>Dikarya</taxon>
        <taxon>Ascomycota</taxon>
        <taxon>Pezizomycotina</taxon>
        <taxon>Dothideomycetes</taxon>
        <taxon>Pleosporomycetidae</taxon>
        <taxon>Mytilinidiales</taxon>
        <taxon>Mytilinidiaceae</taxon>
        <taxon>Lophium</taxon>
    </lineage>
</organism>
<gene>
    <name evidence="8" type="ORF">BU16DRAFT_521949</name>
</gene>
<proteinExistence type="predicted"/>
<evidence type="ECO:0000256" key="1">
    <source>
        <dbReference type="ARBA" id="ARBA00004141"/>
    </source>
</evidence>
<keyword evidence="9" id="KW-1185">Reference proteome</keyword>
<dbReference type="SUPFAM" id="SSF144083">
    <property type="entry name" value="Magnesium transport protein CorA, transmembrane region"/>
    <property type="match status" value="1"/>
</dbReference>
<evidence type="ECO:0000256" key="6">
    <source>
        <dbReference type="SAM" id="Phobius"/>
    </source>
</evidence>
<dbReference type="Pfam" id="PF26616">
    <property type="entry name" value="CorA-like"/>
    <property type="match status" value="1"/>
</dbReference>
<keyword evidence="4 6" id="KW-0472">Membrane</keyword>
<protein>
    <recommendedName>
        <fullName evidence="7">CorA-like transporter domain-containing protein</fullName>
    </recommendedName>
</protein>
<dbReference type="GO" id="GO:0016020">
    <property type="term" value="C:membrane"/>
    <property type="evidence" value="ECO:0007669"/>
    <property type="project" value="UniProtKB-SubCell"/>
</dbReference>
<feature type="transmembrane region" description="Helical" evidence="6">
    <location>
        <begin position="457"/>
        <end position="476"/>
    </location>
</feature>
<keyword evidence="2 6" id="KW-0812">Transmembrane</keyword>
<dbReference type="AlphaFoldDB" id="A0A6A6RG22"/>
<feature type="region of interest" description="Disordered" evidence="5">
    <location>
        <begin position="521"/>
        <end position="554"/>
    </location>
</feature>
<evidence type="ECO:0000313" key="9">
    <source>
        <dbReference type="Proteomes" id="UP000799750"/>
    </source>
</evidence>
<dbReference type="InterPro" id="IPR045863">
    <property type="entry name" value="CorA_TM1_TM2"/>
</dbReference>
<feature type="transmembrane region" description="Helical" evidence="6">
    <location>
        <begin position="421"/>
        <end position="445"/>
    </location>
</feature>
<evidence type="ECO:0000256" key="2">
    <source>
        <dbReference type="ARBA" id="ARBA00022692"/>
    </source>
</evidence>
<evidence type="ECO:0000256" key="4">
    <source>
        <dbReference type="ARBA" id="ARBA00023136"/>
    </source>
</evidence>
<evidence type="ECO:0000256" key="3">
    <source>
        <dbReference type="ARBA" id="ARBA00022989"/>
    </source>
</evidence>
<name>A0A6A6RG22_9PEZI</name>
<dbReference type="Proteomes" id="UP000799750">
    <property type="component" value="Unassembled WGS sequence"/>
</dbReference>
<sequence length="554" mass="64069">MKTETVPGVRQSTSYKPIEMASGYLHNDSESPALESFEERSKKIFQLDSLKTWIDVYVCVAALDDSWVIPGNEKNDRPSYLRDEIQRIQNVDDLDCYQDHAQPIFFIRFTRNSNSRLSPSQTLFDGLLHKFSINPRFKEFVMSFGQKNKEYDFAPPTCRFRYSKGGKAMRTKQYECAYGLRYVADNGNVNGKERWSVRQYAVYQRYDPSRRQNIWIFIGIPKSSSLERHIIAYTRRQEASDPTQAFALHLTMIEASLVEWRWYLNDMTQRVQDQSDRITLADVAKDKVDGLPDFKIDFRDRQRLKTLEDHILNLHVMLESTISTISSLTKHLSSVSRQSDEEESAFLINSYSEALDESKLYLSKAGVLDKRVHGASYLLSGLLDYENAYSLRLLAEEARQDNLAMRHLTEKATKDSGAIKIITIITVFFLPATVVAGFFSTQFVSIDPQGLTISKKWWIYFAITIPLTLVTLLVWYMTSSTRFKNMAIHRLERARFLKLRETKTPNHDPEHAEMHQPISFDFPSDEMPDSRSPTSPGLSEMHFTGTPYLRRPPL</sequence>
<accession>A0A6A6RG22</accession>
<keyword evidence="3 6" id="KW-1133">Transmembrane helix</keyword>
<dbReference type="OrthoDB" id="5396681at2759"/>
<feature type="domain" description="CorA-like transporter" evidence="7">
    <location>
        <begin position="98"/>
        <end position="277"/>
    </location>
</feature>
<reference evidence="8" key="1">
    <citation type="journal article" date="2020" name="Stud. Mycol.">
        <title>101 Dothideomycetes genomes: a test case for predicting lifestyles and emergence of pathogens.</title>
        <authorList>
            <person name="Haridas S."/>
            <person name="Albert R."/>
            <person name="Binder M."/>
            <person name="Bloem J."/>
            <person name="Labutti K."/>
            <person name="Salamov A."/>
            <person name="Andreopoulos B."/>
            <person name="Baker S."/>
            <person name="Barry K."/>
            <person name="Bills G."/>
            <person name="Bluhm B."/>
            <person name="Cannon C."/>
            <person name="Castanera R."/>
            <person name="Culley D."/>
            <person name="Daum C."/>
            <person name="Ezra D."/>
            <person name="Gonzalez J."/>
            <person name="Henrissat B."/>
            <person name="Kuo A."/>
            <person name="Liang C."/>
            <person name="Lipzen A."/>
            <person name="Lutzoni F."/>
            <person name="Magnuson J."/>
            <person name="Mondo S."/>
            <person name="Nolan M."/>
            <person name="Ohm R."/>
            <person name="Pangilinan J."/>
            <person name="Park H.-J."/>
            <person name="Ramirez L."/>
            <person name="Alfaro M."/>
            <person name="Sun H."/>
            <person name="Tritt A."/>
            <person name="Yoshinaga Y."/>
            <person name="Zwiers L.-H."/>
            <person name="Turgeon B."/>
            <person name="Goodwin S."/>
            <person name="Spatafora J."/>
            <person name="Crous P."/>
            <person name="Grigoriev I."/>
        </authorList>
    </citation>
    <scope>NUCLEOTIDE SEQUENCE</scope>
    <source>
        <strain evidence="8">CBS 269.34</strain>
    </source>
</reference>
<dbReference type="InterPro" id="IPR058257">
    <property type="entry name" value="CorA-like_dom"/>
</dbReference>
<dbReference type="EMBL" id="MU004181">
    <property type="protein sequence ID" value="KAF2503366.1"/>
    <property type="molecule type" value="Genomic_DNA"/>
</dbReference>
<dbReference type="Gene3D" id="1.20.58.340">
    <property type="entry name" value="Magnesium transport protein CorA, transmembrane region"/>
    <property type="match status" value="1"/>
</dbReference>
<comment type="subcellular location">
    <subcellularLocation>
        <location evidence="1">Membrane</location>
        <topology evidence="1">Multi-pass membrane protein</topology>
    </subcellularLocation>
</comment>
<evidence type="ECO:0000256" key="5">
    <source>
        <dbReference type="SAM" id="MobiDB-lite"/>
    </source>
</evidence>
<evidence type="ECO:0000259" key="7">
    <source>
        <dbReference type="Pfam" id="PF26616"/>
    </source>
</evidence>